<keyword evidence="1" id="KW-0472">Membrane</keyword>
<gene>
    <name evidence="3" type="ORF">FQB35_04860</name>
</gene>
<organism evidence="3 4">
    <name type="scientific">Crassaminicella thermophila</name>
    <dbReference type="NCBI Taxonomy" id="2599308"/>
    <lineage>
        <taxon>Bacteria</taxon>
        <taxon>Bacillati</taxon>
        <taxon>Bacillota</taxon>
        <taxon>Clostridia</taxon>
        <taxon>Eubacteriales</taxon>
        <taxon>Clostridiaceae</taxon>
        <taxon>Crassaminicella</taxon>
    </lineage>
</organism>
<proteinExistence type="predicted"/>
<feature type="transmembrane region" description="Helical" evidence="1">
    <location>
        <begin position="12"/>
        <end position="34"/>
    </location>
</feature>
<dbReference type="EMBL" id="CP042243">
    <property type="protein sequence ID" value="QEK11749.1"/>
    <property type="molecule type" value="Genomic_DNA"/>
</dbReference>
<dbReference type="RefSeq" id="WP_148808904.1">
    <property type="nucleotide sequence ID" value="NZ_CP042243.1"/>
</dbReference>
<dbReference type="Pfam" id="PF26347">
    <property type="entry name" value="YtrI_sporulation"/>
    <property type="match status" value="1"/>
</dbReference>
<dbReference type="Proteomes" id="UP000324646">
    <property type="component" value="Chromosome"/>
</dbReference>
<name>A0A5C0SFQ4_CRATE</name>
<evidence type="ECO:0000313" key="4">
    <source>
        <dbReference type="Proteomes" id="UP000324646"/>
    </source>
</evidence>
<dbReference type="InterPro" id="IPR058620">
    <property type="entry name" value="YtrI_C"/>
</dbReference>
<dbReference type="KEGG" id="crs:FQB35_04860"/>
<feature type="domain" description="Sporulation membrane protein YtrI C-terminal" evidence="2">
    <location>
        <begin position="75"/>
        <end position="152"/>
    </location>
</feature>
<keyword evidence="1" id="KW-1133">Transmembrane helix</keyword>
<protein>
    <recommendedName>
        <fullName evidence="2">Sporulation membrane protein YtrI C-terminal domain-containing protein</fullName>
    </recommendedName>
</protein>
<evidence type="ECO:0000259" key="2">
    <source>
        <dbReference type="Pfam" id="PF26347"/>
    </source>
</evidence>
<reference evidence="3 4" key="1">
    <citation type="submission" date="2019-07" db="EMBL/GenBank/DDBJ databases">
        <title>Complete genome of Crassaminicella thermophila SY095.</title>
        <authorList>
            <person name="Li X."/>
        </authorList>
    </citation>
    <scope>NUCLEOTIDE SEQUENCE [LARGE SCALE GENOMIC DNA]</scope>
    <source>
        <strain evidence="3 4">SY095</strain>
    </source>
</reference>
<evidence type="ECO:0000313" key="3">
    <source>
        <dbReference type="EMBL" id="QEK11749.1"/>
    </source>
</evidence>
<accession>A0A5C0SFQ4</accession>
<dbReference type="OrthoDB" id="1908598at2"/>
<evidence type="ECO:0000256" key="1">
    <source>
        <dbReference type="SAM" id="Phobius"/>
    </source>
</evidence>
<sequence length="156" mass="18697">MDKVKTLKRKYLLFLFTGFIIGLLFGTITLNTFISYRIDTYLQQIKYLETIIEDKNTRLKILEESINKKRFILKEIQIFLLTEEDQIDQLTLEKHIKQKYNKLLGKEVKQIDMDLVGDIIDNRIMKIDGKEYKLKVYKLALTEILKIWIKVEKINH</sequence>
<keyword evidence="1" id="KW-0812">Transmembrane</keyword>
<dbReference type="AlphaFoldDB" id="A0A5C0SFQ4"/>
<keyword evidence="4" id="KW-1185">Reference proteome</keyword>